<protein>
    <recommendedName>
        <fullName evidence="4">Curli production assembly/transport component CsgE</fullName>
    </recommendedName>
</protein>
<keyword evidence="3" id="KW-1185">Reference proteome</keyword>
<evidence type="ECO:0008006" key="4">
    <source>
        <dbReference type="Google" id="ProtNLM"/>
    </source>
</evidence>
<dbReference type="RefSeq" id="WP_191615385.1">
    <property type="nucleotide sequence ID" value="NZ_JACYFG010000003.1"/>
</dbReference>
<evidence type="ECO:0000256" key="1">
    <source>
        <dbReference type="SAM" id="SignalP"/>
    </source>
</evidence>
<accession>A0A927F5H8</accession>
<feature type="chain" id="PRO_5036812208" description="Curli production assembly/transport component CsgE" evidence="1">
    <location>
        <begin position="20"/>
        <end position="136"/>
    </location>
</feature>
<evidence type="ECO:0000313" key="3">
    <source>
        <dbReference type="Proteomes" id="UP000622317"/>
    </source>
</evidence>
<evidence type="ECO:0000313" key="2">
    <source>
        <dbReference type="EMBL" id="MBD5778249.1"/>
    </source>
</evidence>
<comment type="caution">
    <text evidence="2">The sequence shown here is derived from an EMBL/GenBank/DDBJ whole genome shotgun (WGS) entry which is preliminary data.</text>
</comment>
<organism evidence="2 3">
    <name type="scientific">Pelagicoccus enzymogenes</name>
    <dbReference type="NCBI Taxonomy" id="2773457"/>
    <lineage>
        <taxon>Bacteria</taxon>
        <taxon>Pseudomonadati</taxon>
        <taxon>Verrucomicrobiota</taxon>
        <taxon>Opitutia</taxon>
        <taxon>Puniceicoccales</taxon>
        <taxon>Pelagicoccaceae</taxon>
        <taxon>Pelagicoccus</taxon>
    </lineage>
</organism>
<dbReference type="AlphaFoldDB" id="A0A927F5H8"/>
<feature type="signal peptide" evidence="1">
    <location>
        <begin position="1"/>
        <end position="19"/>
    </location>
</feature>
<proteinExistence type="predicted"/>
<keyword evidence="1" id="KW-0732">Signal</keyword>
<gene>
    <name evidence="2" type="ORF">IEN85_01925</name>
</gene>
<dbReference type="Proteomes" id="UP000622317">
    <property type="component" value="Unassembled WGS sequence"/>
</dbReference>
<name>A0A927F5H8_9BACT</name>
<sequence length="136" mass="15381">MKSKRFLPLFAIAALSVNASDQSASSQPSLDYQILPLAIETDPESKDLLEDFFIENPVVKSEEPGIEYKVRIVTPDPNIDYKILTVSPKSDIDFKIRIIDPDTRKESKILTQQLQDELQQKLVPQPLPSDPSRESE</sequence>
<dbReference type="EMBL" id="JACYFG010000003">
    <property type="protein sequence ID" value="MBD5778249.1"/>
    <property type="molecule type" value="Genomic_DNA"/>
</dbReference>
<reference evidence="2" key="1">
    <citation type="submission" date="2020-09" db="EMBL/GenBank/DDBJ databases">
        <title>Pelagicoccus enzymogenes sp. nov. with an EPS production, isolated from marine sediment.</title>
        <authorList>
            <person name="Feng X."/>
        </authorList>
    </citation>
    <scope>NUCLEOTIDE SEQUENCE</scope>
    <source>
        <strain evidence="2">NFK12</strain>
    </source>
</reference>